<name>A0A366LTI3_9ACTN</name>
<evidence type="ECO:0000259" key="7">
    <source>
        <dbReference type="Pfam" id="PF00482"/>
    </source>
</evidence>
<dbReference type="EMBL" id="QMEY01000012">
    <property type="protein sequence ID" value="RBQ17231.1"/>
    <property type="molecule type" value="Genomic_DNA"/>
</dbReference>
<evidence type="ECO:0000256" key="2">
    <source>
        <dbReference type="ARBA" id="ARBA00022475"/>
    </source>
</evidence>
<organism evidence="8 9">
    <name type="scientific">Spongiactinospora rosea</name>
    <dbReference type="NCBI Taxonomy" id="2248750"/>
    <lineage>
        <taxon>Bacteria</taxon>
        <taxon>Bacillati</taxon>
        <taxon>Actinomycetota</taxon>
        <taxon>Actinomycetes</taxon>
        <taxon>Streptosporangiales</taxon>
        <taxon>Streptosporangiaceae</taxon>
        <taxon>Spongiactinospora</taxon>
    </lineage>
</organism>
<feature type="transmembrane region" description="Helical" evidence="6">
    <location>
        <begin position="85"/>
        <end position="101"/>
    </location>
</feature>
<dbReference type="Pfam" id="PF00482">
    <property type="entry name" value="T2SSF"/>
    <property type="match status" value="1"/>
</dbReference>
<evidence type="ECO:0000256" key="5">
    <source>
        <dbReference type="ARBA" id="ARBA00023136"/>
    </source>
</evidence>
<keyword evidence="9" id="KW-1185">Reference proteome</keyword>
<comment type="caution">
    <text evidence="8">The sequence shown here is derived from an EMBL/GenBank/DDBJ whole genome shotgun (WGS) entry which is preliminary data.</text>
</comment>
<evidence type="ECO:0000256" key="1">
    <source>
        <dbReference type="ARBA" id="ARBA00004651"/>
    </source>
</evidence>
<keyword evidence="3 6" id="KW-0812">Transmembrane</keyword>
<feature type="transmembrane region" description="Helical" evidence="6">
    <location>
        <begin position="228"/>
        <end position="246"/>
    </location>
</feature>
<feature type="transmembrane region" description="Helical" evidence="6">
    <location>
        <begin position="16"/>
        <end position="36"/>
    </location>
</feature>
<feature type="domain" description="Type II secretion system protein GspF" evidence="7">
    <location>
        <begin position="118"/>
        <end position="243"/>
    </location>
</feature>
<keyword evidence="5 6" id="KW-0472">Membrane</keyword>
<dbReference type="Proteomes" id="UP000253303">
    <property type="component" value="Unassembled WGS sequence"/>
</dbReference>
<evidence type="ECO:0000256" key="3">
    <source>
        <dbReference type="ARBA" id="ARBA00022692"/>
    </source>
</evidence>
<keyword evidence="4 6" id="KW-1133">Transmembrane helix</keyword>
<accession>A0A366LTI3</accession>
<evidence type="ECO:0000256" key="6">
    <source>
        <dbReference type="SAM" id="Phobius"/>
    </source>
</evidence>
<evidence type="ECO:0000313" key="8">
    <source>
        <dbReference type="EMBL" id="RBQ17231.1"/>
    </source>
</evidence>
<evidence type="ECO:0000313" key="9">
    <source>
        <dbReference type="Proteomes" id="UP000253303"/>
    </source>
</evidence>
<evidence type="ECO:0000256" key="4">
    <source>
        <dbReference type="ARBA" id="ARBA00022989"/>
    </source>
</evidence>
<reference evidence="8 9" key="1">
    <citation type="submission" date="2018-06" db="EMBL/GenBank/DDBJ databases">
        <title>Sphaerisporangium craniellae sp. nov., isolated from a marine sponge in the South China Sea.</title>
        <authorList>
            <person name="Li L."/>
        </authorList>
    </citation>
    <scope>NUCLEOTIDE SEQUENCE [LARGE SCALE GENOMIC DNA]</scope>
    <source>
        <strain evidence="8 9">LHW63015</strain>
    </source>
</reference>
<dbReference type="AlphaFoldDB" id="A0A366LTI3"/>
<dbReference type="InterPro" id="IPR018076">
    <property type="entry name" value="T2SS_GspF_dom"/>
</dbReference>
<keyword evidence="2" id="KW-1003">Cell membrane</keyword>
<dbReference type="PANTHER" id="PTHR35007">
    <property type="entry name" value="INTEGRAL MEMBRANE PROTEIN-RELATED"/>
    <property type="match status" value="1"/>
</dbReference>
<protein>
    <submittedName>
        <fullName evidence="8">Type II secretion protein F</fullName>
    </submittedName>
</protein>
<dbReference type="PANTHER" id="PTHR35007:SF3">
    <property type="entry name" value="POSSIBLE CONSERVED ALANINE RICH MEMBRANE PROTEIN"/>
    <property type="match status" value="1"/>
</dbReference>
<comment type="subcellular location">
    <subcellularLocation>
        <location evidence="1">Cell membrane</location>
        <topology evidence="1">Multi-pass membrane protein</topology>
    </subcellularLocation>
</comment>
<dbReference type="GO" id="GO:0005886">
    <property type="term" value="C:plasma membrane"/>
    <property type="evidence" value="ECO:0007669"/>
    <property type="project" value="UniProtKB-SubCell"/>
</dbReference>
<gene>
    <name evidence="8" type="ORF">DP939_25120</name>
</gene>
<proteinExistence type="predicted"/>
<sequence>MEEAVTMPALPVPTPVLAVLLGAAAPITVWCLIAGVRGRPAMPARPDSRIRRHLGRLRNPRLRRRLLTAAGGGVMMLALTGWPVAAVSAGAAICWLPRLVTGRPARQRIARLEALESWTRRLADVLGASRGLEDALIHSTASAPEPIAAPVQALARRLSVRMPADQALLAFAHDLDDPVGDRIAAALVLAASRRGRGLRPVLTNLAAMVAQDVAARREIEAERATHRVTLRWLAAFLIGYTVFAALQDSYAAPYDTLPGQAVLAMVAALYAAGLWWMHRLAAAAPAGRFLSGGDGAEASTASSGADPRVVSGDG</sequence>
<feature type="transmembrane region" description="Helical" evidence="6">
    <location>
        <begin position="258"/>
        <end position="277"/>
    </location>
</feature>